<gene>
    <name evidence="3" type="ORF">LTRI10_LOCUS8969</name>
</gene>
<dbReference type="AlphaFoldDB" id="A0AAV2CYI2"/>
<dbReference type="Proteomes" id="UP001497516">
    <property type="component" value="Chromosome 10"/>
</dbReference>
<keyword evidence="2" id="KW-1133">Transmembrane helix</keyword>
<protein>
    <submittedName>
        <fullName evidence="3">Uncharacterized protein</fullName>
    </submittedName>
</protein>
<accession>A0AAV2CYI2</accession>
<feature type="transmembrane region" description="Helical" evidence="2">
    <location>
        <begin position="271"/>
        <end position="289"/>
    </location>
</feature>
<evidence type="ECO:0000313" key="3">
    <source>
        <dbReference type="EMBL" id="CAL1361602.1"/>
    </source>
</evidence>
<keyword evidence="4" id="KW-1185">Reference proteome</keyword>
<reference evidence="3 4" key="1">
    <citation type="submission" date="2024-04" db="EMBL/GenBank/DDBJ databases">
        <authorList>
            <person name="Fracassetti M."/>
        </authorList>
    </citation>
    <scope>NUCLEOTIDE SEQUENCE [LARGE SCALE GENOMIC DNA]</scope>
</reference>
<feature type="compositionally biased region" description="Basic and acidic residues" evidence="1">
    <location>
        <begin position="93"/>
        <end position="103"/>
    </location>
</feature>
<organism evidence="3 4">
    <name type="scientific">Linum trigynum</name>
    <dbReference type="NCBI Taxonomy" id="586398"/>
    <lineage>
        <taxon>Eukaryota</taxon>
        <taxon>Viridiplantae</taxon>
        <taxon>Streptophyta</taxon>
        <taxon>Embryophyta</taxon>
        <taxon>Tracheophyta</taxon>
        <taxon>Spermatophyta</taxon>
        <taxon>Magnoliopsida</taxon>
        <taxon>eudicotyledons</taxon>
        <taxon>Gunneridae</taxon>
        <taxon>Pentapetalae</taxon>
        <taxon>rosids</taxon>
        <taxon>fabids</taxon>
        <taxon>Malpighiales</taxon>
        <taxon>Linaceae</taxon>
        <taxon>Linum</taxon>
    </lineage>
</organism>
<dbReference type="EMBL" id="OZ034814">
    <property type="protein sequence ID" value="CAL1361602.1"/>
    <property type="molecule type" value="Genomic_DNA"/>
</dbReference>
<keyword evidence="2" id="KW-0812">Transmembrane</keyword>
<evidence type="ECO:0000256" key="2">
    <source>
        <dbReference type="SAM" id="Phobius"/>
    </source>
</evidence>
<feature type="region of interest" description="Disordered" evidence="1">
    <location>
        <begin position="69"/>
        <end position="106"/>
    </location>
</feature>
<evidence type="ECO:0000256" key="1">
    <source>
        <dbReference type="SAM" id="MobiDB-lite"/>
    </source>
</evidence>
<name>A0AAV2CYI2_9ROSI</name>
<keyword evidence="2" id="KW-0472">Membrane</keyword>
<sequence length="290" mass="32693">MSSSRLSDLSWAELREQARRIGRRWIPEELPIAQEEVMPKETDGELPMQLSNLSWAELRERARRIGRRWSSEELPTGNASTGEEQPPVVQVDSHGDIERRAEQPDVEEVLTIEPPATKELPNVTNKQQQLPTTLVTMTATSSSTSLAAIEQPSKATEATVAIVSEEEGERTNASKEEQFSDPYFLEFEKEDGESFGHGCGTSLVGKGKAMGAKVADMRFVQVVEPDWKKRKRKTRSNWHTDSAREAETWVESLNLEGKVGLKGKGMLETRFLTETGFYIIIIIIIIIRFY</sequence>
<proteinExistence type="predicted"/>
<evidence type="ECO:0000313" key="4">
    <source>
        <dbReference type="Proteomes" id="UP001497516"/>
    </source>
</evidence>